<comment type="caution">
    <text evidence="21">The sequence shown here is derived from an EMBL/GenBank/DDBJ whole genome shotgun (WGS) entry which is preliminary data.</text>
</comment>
<dbReference type="GO" id="GO:0005874">
    <property type="term" value="C:microtubule"/>
    <property type="evidence" value="ECO:0007669"/>
    <property type="project" value="UniProtKB-KW"/>
</dbReference>
<evidence type="ECO:0000256" key="6">
    <source>
        <dbReference type="ARBA" id="ARBA00022490"/>
    </source>
</evidence>
<evidence type="ECO:0000313" key="21">
    <source>
        <dbReference type="EMBL" id="KTB00261.1"/>
    </source>
</evidence>
<keyword evidence="6" id="KW-0963">Cytoplasm</keyword>
<evidence type="ECO:0000256" key="19">
    <source>
        <dbReference type="SAM" id="Coils"/>
    </source>
</evidence>
<dbReference type="PANTHER" id="PTHR28216">
    <property type="entry name" value="DASH COMPLEX SUBUNIT DUO1"/>
    <property type="match status" value="1"/>
</dbReference>
<evidence type="ECO:0000256" key="12">
    <source>
        <dbReference type="ARBA" id="ARBA00023054"/>
    </source>
</evidence>
<dbReference type="VEuPathDB" id="FungiDB:GVI51_F06567"/>
<dbReference type="GO" id="GO:0031116">
    <property type="term" value="P:positive regulation of microtubule polymerization"/>
    <property type="evidence" value="ECO:0007669"/>
    <property type="project" value="EnsemblFungi"/>
</dbReference>
<dbReference type="GO" id="GO:0042729">
    <property type="term" value="C:DASH complex"/>
    <property type="evidence" value="ECO:0007669"/>
    <property type="project" value="EnsemblFungi"/>
</dbReference>
<keyword evidence="14" id="KW-0539">Nucleus</keyword>
<dbReference type="GO" id="GO:0072686">
    <property type="term" value="C:mitotic spindle"/>
    <property type="evidence" value="ECO:0007669"/>
    <property type="project" value="InterPro"/>
</dbReference>
<gene>
    <name evidence="21" type="ORF">AO440_001392</name>
</gene>
<dbReference type="GO" id="GO:0051301">
    <property type="term" value="P:cell division"/>
    <property type="evidence" value="ECO:0007669"/>
    <property type="project" value="UniProtKB-KW"/>
</dbReference>
<dbReference type="OrthoDB" id="4067138at2759"/>
<sequence length="212" mass="23607">MSESLDNSAINQLIPEIFDQMRHNAARTRDAKKPSAMVEESGSITTQSLLRELETLDKVITTIRSIDSVVKGALPSHMNKIHHVCKSTNKMLDNWINIQSQAGYAHHIMDSRTGSKTGSNSNEEVVEQYKQEIAELQKSIKMEEDKLIPAQVKGNGNGPTGQRLYGNSYRQPTGRVTKATALRNARNRPSGIPQISSRLTRPTASSNLKRQR</sequence>
<dbReference type="GO" id="GO:1990976">
    <property type="term" value="P:protein transport along microtubule to mitotic spindle pole body"/>
    <property type="evidence" value="ECO:0007669"/>
    <property type="project" value="EnsemblFungi"/>
</dbReference>
<reference evidence="21 22" key="1">
    <citation type="submission" date="2015-10" db="EMBL/GenBank/DDBJ databases">
        <title>Draft genomes sequences of Candida glabrata isolates 1A, 1B, 2A, 2B, 3A and 3B.</title>
        <authorList>
            <person name="Haavelsrud O.E."/>
            <person name="Gaustad P."/>
        </authorList>
    </citation>
    <scope>NUCLEOTIDE SEQUENCE [LARGE SCALE GENOMIC DNA]</scope>
    <source>
        <strain evidence="21">910700640</strain>
    </source>
</reference>
<evidence type="ECO:0000256" key="9">
    <source>
        <dbReference type="ARBA" id="ARBA00022776"/>
    </source>
</evidence>
<keyword evidence="7" id="KW-0132">Cell division</keyword>
<dbReference type="EMBL" id="LLZZ01000140">
    <property type="protein sequence ID" value="KTB00261.1"/>
    <property type="molecule type" value="Genomic_DNA"/>
</dbReference>
<dbReference type="VEuPathDB" id="FungiDB:GW608_F06545"/>
<evidence type="ECO:0000256" key="20">
    <source>
        <dbReference type="SAM" id="MobiDB-lite"/>
    </source>
</evidence>
<keyword evidence="13" id="KW-0206">Cytoskeleton</keyword>
<evidence type="ECO:0000256" key="16">
    <source>
        <dbReference type="ARBA" id="ARBA00023328"/>
    </source>
</evidence>
<comment type="similarity">
    <text evidence="4">Belongs to the DASH complex DUO1 family.</text>
</comment>
<evidence type="ECO:0000256" key="4">
    <source>
        <dbReference type="ARBA" id="ARBA00005366"/>
    </source>
</evidence>
<evidence type="ECO:0000256" key="5">
    <source>
        <dbReference type="ARBA" id="ARBA00022454"/>
    </source>
</evidence>
<comment type="subcellular location">
    <subcellularLocation>
        <location evidence="3">Chromosome</location>
        <location evidence="3">Centromere</location>
        <location evidence="3">Kinetochore</location>
    </subcellularLocation>
    <subcellularLocation>
        <location evidence="2">Cytoplasm</location>
        <location evidence="2">Cytoskeleton</location>
        <location evidence="2">Spindle</location>
    </subcellularLocation>
    <subcellularLocation>
        <location evidence="1">Nucleus</location>
    </subcellularLocation>
</comment>
<evidence type="ECO:0000256" key="14">
    <source>
        <dbReference type="ARBA" id="ARBA00023242"/>
    </source>
</evidence>
<dbReference type="Pfam" id="PF08651">
    <property type="entry name" value="DASH_Duo1"/>
    <property type="match status" value="1"/>
</dbReference>
<keyword evidence="12 19" id="KW-0175">Coiled coil</keyword>
<dbReference type="AlphaFoldDB" id="A0A0W0CL37"/>
<keyword evidence="11" id="KW-0995">Kinetochore</keyword>
<evidence type="ECO:0000256" key="17">
    <source>
        <dbReference type="ARBA" id="ARBA00044152"/>
    </source>
</evidence>
<evidence type="ECO:0000256" key="11">
    <source>
        <dbReference type="ARBA" id="ARBA00022838"/>
    </source>
</evidence>
<feature type="compositionally biased region" description="Polar residues" evidence="20">
    <location>
        <begin position="193"/>
        <end position="212"/>
    </location>
</feature>
<dbReference type="PANTHER" id="PTHR28216:SF1">
    <property type="entry name" value="DASH COMPLEX SUBUNIT DUO1"/>
    <property type="match status" value="1"/>
</dbReference>
<evidence type="ECO:0000256" key="7">
    <source>
        <dbReference type="ARBA" id="ARBA00022618"/>
    </source>
</evidence>
<evidence type="ECO:0000256" key="10">
    <source>
        <dbReference type="ARBA" id="ARBA00022829"/>
    </source>
</evidence>
<organism evidence="21 22">
    <name type="scientific">Candida glabrata</name>
    <name type="common">Yeast</name>
    <name type="synonym">Torulopsis glabrata</name>
    <dbReference type="NCBI Taxonomy" id="5478"/>
    <lineage>
        <taxon>Eukaryota</taxon>
        <taxon>Fungi</taxon>
        <taxon>Dikarya</taxon>
        <taxon>Ascomycota</taxon>
        <taxon>Saccharomycotina</taxon>
        <taxon>Saccharomycetes</taxon>
        <taxon>Saccharomycetales</taxon>
        <taxon>Saccharomycetaceae</taxon>
        <taxon>Nakaseomyces</taxon>
    </lineage>
</organism>
<accession>A0A0W0CL37</accession>
<evidence type="ECO:0000256" key="15">
    <source>
        <dbReference type="ARBA" id="ARBA00023306"/>
    </source>
</evidence>
<dbReference type="GO" id="GO:0051010">
    <property type="term" value="F:microtubule plus-end binding"/>
    <property type="evidence" value="ECO:0007669"/>
    <property type="project" value="EnsemblFungi"/>
</dbReference>
<feature type="coiled-coil region" evidence="19">
    <location>
        <begin position="119"/>
        <end position="146"/>
    </location>
</feature>
<dbReference type="Proteomes" id="UP000054886">
    <property type="component" value="Unassembled WGS sequence"/>
</dbReference>
<protein>
    <recommendedName>
        <fullName evidence="17">DASH complex subunit DUO1</fullName>
    </recommendedName>
    <alternativeName>
        <fullName evidence="18">Outer kinetochore protein DUO1</fullName>
    </alternativeName>
</protein>
<keyword evidence="16" id="KW-0137">Centromere</keyword>
<evidence type="ECO:0000256" key="18">
    <source>
        <dbReference type="ARBA" id="ARBA00044358"/>
    </source>
</evidence>
<dbReference type="InterPro" id="IPR013960">
    <property type="entry name" value="DASH_Duo1"/>
</dbReference>
<feature type="region of interest" description="Disordered" evidence="20">
    <location>
        <begin position="150"/>
        <end position="212"/>
    </location>
</feature>
<dbReference type="VEuPathDB" id="FungiDB:CAGL0F06963g"/>
<name>A0A0W0CL37_CANGB</name>
<evidence type="ECO:0000256" key="2">
    <source>
        <dbReference type="ARBA" id="ARBA00004186"/>
    </source>
</evidence>
<evidence type="ECO:0000313" key="22">
    <source>
        <dbReference type="Proteomes" id="UP000054886"/>
    </source>
</evidence>
<proteinExistence type="inferred from homology"/>
<evidence type="ECO:0000256" key="13">
    <source>
        <dbReference type="ARBA" id="ARBA00023212"/>
    </source>
</evidence>
<dbReference type="VEuPathDB" id="FungiDB:B1J91_F06963g"/>
<dbReference type="VEuPathDB" id="FungiDB:GWK60_F06545"/>
<evidence type="ECO:0000256" key="1">
    <source>
        <dbReference type="ARBA" id="ARBA00004123"/>
    </source>
</evidence>
<keyword evidence="15" id="KW-0131">Cell cycle</keyword>
<evidence type="ECO:0000256" key="8">
    <source>
        <dbReference type="ARBA" id="ARBA00022701"/>
    </source>
</evidence>
<dbReference type="GO" id="GO:0051987">
    <property type="term" value="P:positive regulation of attachment of spindle microtubules to kinetochore"/>
    <property type="evidence" value="ECO:0007669"/>
    <property type="project" value="EnsemblFungi"/>
</dbReference>
<keyword evidence="5" id="KW-0158">Chromosome</keyword>
<dbReference type="GO" id="GO:1990758">
    <property type="term" value="P:mitotic sister chromatid biorientation"/>
    <property type="evidence" value="ECO:0007669"/>
    <property type="project" value="EnsemblFungi"/>
</dbReference>
<keyword evidence="9" id="KW-0498">Mitosis</keyword>
<evidence type="ECO:0000256" key="3">
    <source>
        <dbReference type="ARBA" id="ARBA00004629"/>
    </source>
</evidence>
<keyword evidence="8" id="KW-0493">Microtubule</keyword>
<keyword evidence="10" id="KW-0159">Chromosome partition</keyword>